<dbReference type="Proteomes" id="UP001500893">
    <property type="component" value="Unassembled WGS sequence"/>
</dbReference>
<dbReference type="Pfam" id="PF19054">
    <property type="entry name" value="DUF5753"/>
    <property type="match status" value="1"/>
</dbReference>
<protein>
    <recommendedName>
        <fullName evidence="1">DUF5753 domain-containing protein</fullName>
    </recommendedName>
</protein>
<organism evidence="2 3">
    <name type="scientific">Streptomyces rameus</name>
    <dbReference type="NCBI Taxonomy" id="68261"/>
    <lineage>
        <taxon>Bacteria</taxon>
        <taxon>Bacillati</taxon>
        <taxon>Actinomycetota</taxon>
        <taxon>Actinomycetes</taxon>
        <taxon>Kitasatosporales</taxon>
        <taxon>Streptomycetaceae</taxon>
        <taxon>Streptomyces</taxon>
    </lineage>
</organism>
<reference evidence="3" key="1">
    <citation type="journal article" date="2019" name="Int. J. Syst. Evol. Microbiol.">
        <title>The Global Catalogue of Microorganisms (GCM) 10K type strain sequencing project: providing services to taxonomists for standard genome sequencing and annotation.</title>
        <authorList>
            <consortium name="The Broad Institute Genomics Platform"/>
            <consortium name="The Broad Institute Genome Sequencing Center for Infectious Disease"/>
            <person name="Wu L."/>
            <person name="Ma J."/>
        </authorList>
    </citation>
    <scope>NUCLEOTIDE SEQUENCE [LARGE SCALE GENOMIC DNA]</scope>
    <source>
        <strain evidence="3">JCM 11574</strain>
    </source>
</reference>
<accession>A0ABP6N019</accession>
<comment type="caution">
    <text evidence="2">The sequence shown here is derived from an EMBL/GenBank/DDBJ whole genome shotgun (WGS) entry which is preliminary data.</text>
</comment>
<dbReference type="InterPro" id="IPR043917">
    <property type="entry name" value="DUF5753"/>
</dbReference>
<dbReference type="EMBL" id="BAAAVM010000018">
    <property type="protein sequence ID" value="GAA3131153.1"/>
    <property type="molecule type" value="Genomic_DNA"/>
</dbReference>
<proteinExistence type="predicted"/>
<evidence type="ECO:0000259" key="1">
    <source>
        <dbReference type="Pfam" id="PF19054"/>
    </source>
</evidence>
<name>A0ABP6N019_9ACTN</name>
<sequence length="81" mass="9127">MAIQVMPTDREGHAGMMGSFRVLKLRRGGTMGQTEGQLYNRVISHPQEVQILEMRYGMIRAQSLPPRESVALIEKILGEET</sequence>
<evidence type="ECO:0000313" key="3">
    <source>
        <dbReference type="Proteomes" id="UP001500893"/>
    </source>
</evidence>
<keyword evidence="3" id="KW-1185">Reference proteome</keyword>
<evidence type="ECO:0000313" key="2">
    <source>
        <dbReference type="EMBL" id="GAA3131153.1"/>
    </source>
</evidence>
<gene>
    <name evidence="2" type="ORF">GCM10010521_16470</name>
</gene>
<feature type="domain" description="DUF5753" evidence="1">
    <location>
        <begin position="2"/>
        <end position="75"/>
    </location>
</feature>